<evidence type="ECO:0000256" key="1">
    <source>
        <dbReference type="SAM" id="SignalP"/>
    </source>
</evidence>
<keyword evidence="3" id="KW-1185">Reference proteome</keyword>
<evidence type="ECO:0000313" key="3">
    <source>
        <dbReference type="Proteomes" id="UP000799441"/>
    </source>
</evidence>
<feature type="chain" id="PRO_5040286102" evidence="1">
    <location>
        <begin position="30"/>
        <end position="80"/>
    </location>
</feature>
<organism evidence="2 3">
    <name type="scientific">Polychaeton citri CBS 116435</name>
    <dbReference type="NCBI Taxonomy" id="1314669"/>
    <lineage>
        <taxon>Eukaryota</taxon>
        <taxon>Fungi</taxon>
        <taxon>Dikarya</taxon>
        <taxon>Ascomycota</taxon>
        <taxon>Pezizomycotina</taxon>
        <taxon>Dothideomycetes</taxon>
        <taxon>Dothideomycetidae</taxon>
        <taxon>Capnodiales</taxon>
        <taxon>Capnodiaceae</taxon>
        <taxon>Polychaeton</taxon>
    </lineage>
</organism>
<feature type="signal peptide" evidence="1">
    <location>
        <begin position="1"/>
        <end position="29"/>
    </location>
</feature>
<accession>A0A9P4Q404</accession>
<sequence>MQHSSVRFHCSGLGLFLLPTTTFFGPAAAAANLRLVSGPFNATAYNRLIECFSNVFSSLHIAIDKGVVVVIPPEGESIET</sequence>
<dbReference type="Proteomes" id="UP000799441">
    <property type="component" value="Unassembled WGS sequence"/>
</dbReference>
<keyword evidence="1" id="KW-0732">Signal</keyword>
<proteinExistence type="predicted"/>
<protein>
    <submittedName>
        <fullName evidence="2">Uncharacterized protein</fullName>
    </submittedName>
</protein>
<dbReference type="EMBL" id="MU003834">
    <property type="protein sequence ID" value="KAF2717926.1"/>
    <property type="molecule type" value="Genomic_DNA"/>
</dbReference>
<evidence type="ECO:0000313" key="2">
    <source>
        <dbReference type="EMBL" id="KAF2717926.1"/>
    </source>
</evidence>
<comment type="caution">
    <text evidence="2">The sequence shown here is derived from an EMBL/GenBank/DDBJ whole genome shotgun (WGS) entry which is preliminary data.</text>
</comment>
<name>A0A9P4Q404_9PEZI</name>
<gene>
    <name evidence="2" type="ORF">K431DRAFT_288167</name>
</gene>
<dbReference type="AlphaFoldDB" id="A0A9P4Q404"/>
<reference evidence="2" key="1">
    <citation type="journal article" date="2020" name="Stud. Mycol.">
        <title>101 Dothideomycetes genomes: a test case for predicting lifestyles and emergence of pathogens.</title>
        <authorList>
            <person name="Haridas S."/>
            <person name="Albert R."/>
            <person name="Binder M."/>
            <person name="Bloem J."/>
            <person name="Labutti K."/>
            <person name="Salamov A."/>
            <person name="Andreopoulos B."/>
            <person name="Baker S."/>
            <person name="Barry K."/>
            <person name="Bills G."/>
            <person name="Bluhm B."/>
            <person name="Cannon C."/>
            <person name="Castanera R."/>
            <person name="Culley D."/>
            <person name="Daum C."/>
            <person name="Ezra D."/>
            <person name="Gonzalez J."/>
            <person name="Henrissat B."/>
            <person name="Kuo A."/>
            <person name="Liang C."/>
            <person name="Lipzen A."/>
            <person name="Lutzoni F."/>
            <person name="Magnuson J."/>
            <person name="Mondo S."/>
            <person name="Nolan M."/>
            <person name="Ohm R."/>
            <person name="Pangilinan J."/>
            <person name="Park H.-J."/>
            <person name="Ramirez L."/>
            <person name="Alfaro M."/>
            <person name="Sun H."/>
            <person name="Tritt A."/>
            <person name="Yoshinaga Y."/>
            <person name="Zwiers L.-H."/>
            <person name="Turgeon B."/>
            <person name="Goodwin S."/>
            <person name="Spatafora J."/>
            <person name="Crous P."/>
            <person name="Grigoriev I."/>
        </authorList>
    </citation>
    <scope>NUCLEOTIDE SEQUENCE</scope>
    <source>
        <strain evidence="2">CBS 116435</strain>
    </source>
</reference>